<dbReference type="InterPro" id="IPR011050">
    <property type="entry name" value="Pectin_lyase_fold/virulence"/>
</dbReference>
<dbReference type="InterPro" id="IPR059226">
    <property type="entry name" value="Choice_anch_Q_dom"/>
</dbReference>
<sequence length="1307" mass="134123">MKASGYVAGILFVCALQFSGRVAAADLYVAGYGGDIQAAVNAAAPGDTVWVEDGTYDLSSEIQITNAITVRGINGPSAVIIDGANSNRCFRLSDVACTIQDLTVTHGFVPGWPNYSGAGIYCEDSNLPVISNCVIEANSANPDDYCSGGGLAGGTAVDCIIRSNVAWGGGGAQGAILIRCLVEDNHAQEYGGGISGGSATNCIIINNTAIPDTPIVEGSPGGAGASGADTVGCAISGNTTTGEGGGVRYGNHRNSTITANTANFGGGTYDVNELYNCIIWHNMITGSGDGGGLGEFSEPIAMADAAYVSGSDVAFGWDIQYSCTPEADQFFGEGNITNDPVLVSFSHIATNSPCIGAGTNAYAIGVDIDAELWLDPPSMGCDENHGPGSLTGPLDLSISGPDTVATGFSAEFLFVVKGIPTLVIASIESNGTTTNPMSSVEAFWSTPGTNDLILTAFNDTYPGGVSLTQEVVVVSAEATAIHVSDAGGSDTNDGSSWLMAKQTLQAGIDAQDVVGGWVLVADGTYTNELFPVYIDRPVSVQSTNGAPSTVVDAGGMDRCFDITAPGAVLTGFTVQNGFTYDSGAGIFCSSLNATVHNCIIRDNYSNYAGGGMAGGTAVNCHFLANKSDSDGAALRAATAIGCVLAGNEAIDGYAAAYLCELRNCTVVGNHAAYGTGGAFDCDLFNSIVWYNTCSNPDEGENITYGTWTNVCSPDVVHGLDGSITNEPMLASISHLQPGSPCIGAGDAAEALETDIDGEAWLSPPAIGCDEYPGSGNVTGMLSMAVSGLIDCAVGTTADYSFLAIGSATQTVADFGGGTVVTNPVAAISKTWNIAGMHDVVFTAWNDTYPGGTSVTQTVNVLTLEASTIYVALGGSDANDGSSWALAKETIQGGVDAQMVYGGRVLVSNGTYMVTSPVMVATPVQLVGYGGWEETCIDGGNNSQCLYLQHSEALVDGFCITNAGGSYYGGGVRCDTTDPVITNCLIVDCQSSLYGGGGYYGTYIDCVIMSNYAGYGAGLYQAEAIRCTISGNQGTGSSRGGGAYDCDLYHCIIEGNSSSRYGGGVYICDAYSCLIQNNTSTRNGAGGYQGTYYNCTIVSNMTSQSYYPGGGVYDGNLWNCIVAGNFSETTPNNLYSGTADNTCSPDVTHGSDGNITNAPAFVNAANGNYRLSVGSLCIDAGSNAVVMVAVDLDGNARIVGGTVDMGAYEYASDAGGDRDGDGMSDADELIAGTDINNPDDYFRITGVSGAALSWNAVSNRLYSVYWTEDLVDEPFVLLTNGLTSGSFEDAAAAGYTNGFYLIKVELVP</sequence>
<organism evidence="2 3">
    <name type="scientific">Pontiella agarivorans</name>
    <dbReference type="NCBI Taxonomy" id="3038953"/>
    <lineage>
        <taxon>Bacteria</taxon>
        <taxon>Pseudomonadati</taxon>
        <taxon>Kiritimatiellota</taxon>
        <taxon>Kiritimatiellia</taxon>
        <taxon>Kiritimatiellales</taxon>
        <taxon>Pontiellaceae</taxon>
        <taxon>Pontiella</taxon>
    </lineage>
</organism>
<dbReference type="RefSeq" id="WP_322607779.1">
    <property type="nucleotide sequence ID" value="NZ_JARVCO010000007.1"/>
</dbReference>
<evidence type="ECO:0000256" key="1">
    <source>
        <dbReference type="SAM" id="SignalP"/>
    </source>
</evidence>
<dbReference type="Gene3D" id="2.160.20.10">
    <property type="entry name" value="Single-stranded right-handed beta-helix, Pectin lyase-like"/>
    <property type="match status" value="3"/>
</dbReference>
<dbReference type="EMBL" id="JARVCO010000007">
    <property type="protein sequence ID" value="MDZ8117979.1"/>
    <property type="molecule type" value="Genomic_DNA"/>
</dbReference>
<dbReference type="SMART" id="SM00710">
    <property type="entry name" value="PbH1"/>
    <property type="match status" value="10"/>
</dbReference>
<accession>A0ABU5MUS9</accession>
<dbReference type="Proteomes" id="UP001290861">
    <property type="component" value="Unassembled WGS sequence"/>
</dbReference>
<evidence type="ECO:0000313" key="2">
    <source>
        <dbReference type="EMBL" id="MDZ8117979.1"/>
    </source>
</evidence>
<gene>
    <name evidence="2" type="ORF">P9H32_05005</name>
</gene>
<keyword evidence="1" id="KW-0732">Signal</keyword>
<dbReference type="InterPro" id="IPR006626">
    <property type="entry name" value="PbH1"/>
</dbReference>
<protein>
    <submittedName>
        <fullName evidence="2">Choice-of-anchor Q domain-containing protein</fullName>
    </submittedName>
</protein>
<feature type="signal peptide" evidence="1">
    <location>
        <begin position="1"/>
        <end position="24"/>
    </location>
</feature>
<reference evidence="2 3" key="1">
    <citation type="journal article" date="2024" name="Appl. Environ. Microbiol.">
        <title>Pontiella agarivorans sp. nov., a novel marine anaerobic bacterium capable of degrading macroalgal polysaccharides and fixing nitrogen.</title>
        <authorList>
            <person name="Liu N."/>
            <person name="Kivenson V."/>
            <person name="Peng X."/>
            <person name="Cui Z."/>
            <person name="Lankiewicz T.S."/>
            <person name="Gosselin K.M."/>
            <person name="English C.J."/>
            <person name="Blair E.M."/>
            <person name="O'Malley M.A."/>
            <person name="Valentine D.L."/>
        </authorList>
    </citation>
    <scope>NUCLEOTIDE SEQUENCE [LARGE SCALE GENOMIC DNA]</scope>
    <source>
        <strain evidence="2 3">NLcol2</strain>
    </source>
</reference>
<dbReference type="InterPro" id="IPR012334">
    <property type="entry name" value="Pectin_lyas_fold"/>
</dbReference>
<dbReference type="NCBIfam" id="NF041518">
    <property type="entry name" value="choice_anch_Q"/>
    <property type="match status" value="1"/>
</dbReference>
<dbReference type="SUPFAM" id="SSF51126">
    <property type="entry name" value="Pectin lyase-like"/>
    <property type="match status" value="3"/>
</dbReference>
<evidence type="ECO:0000313" key="3">
    <source>
        <dbReference type="Proteomes" id="UP001290861"/>
    </source>
</evidence>
<keyword evidence="3" id="KW-1185">Reference proteome</keyword>
<feature type="chain" id="PRO_5046668742" evidence="1">
    <location>
        <begin position="25"/>
        <end position="1307"/>
    </location>
</feature>
<name>A0ABU5MUS9_9BACT</name>
<comment type="caution">
    <text evidence="2">The sequence shown here is derived from an EMBL/GenBank/DDBJ whole genome shotgun (WGS) entry which is preliminary data.</text>
</comment>
<proteinExistence type="predicted"/>